<keyword evidence="2" id="KW-1185">Reference proteome</keyword>
<dbReference type="EMBL" id="PYSV01000013">
    <property type="protein sequence ID" value="PTA67332.1"/>
    <property type="molecule type" value="Genomic_DNA"/>
</dbReference>
<accession>A0A2T3W641</accession>
<name>A0A2T3W641_9DEIO</name>
<sequence length="303" mass="34287">MARPDAAAHFDELVRRTQIYRNSAEYLEALRVVAALSGFSPFNAYLLQVQRPTLRFAARLPDWEWKFRRTVRSDRPVFPLVILKPFGPVDFVIDYEDTQGEPLPQQVLEPYRAHGYVSSESWECLMRNARRRGVLVEFRDDGSGAAGSIGPYSLPVGTGWKPQKLNKEEPPVRYRVQLSGQTTQLNRASQFVTLLHELGHLCCGHVGGISSDDWPQRPHEVPQVAEFEAESVAFIVCRRLGLDSNSEEYLAGYVGRGEDVPHGVSIYTILKAAGLIEGWATKLSWPQKPRKEASERRRRGLDQ</sequence>
<organism evidence="1 2">
    <name type="scientific">Deinococcus arcticus</name>
    <dbReference type="NCBI Taxonomy" id="2136176"/>
    <lineage>
        <taxon>Bacteria</taxon>
        <taxon>Thermotogati</taxon>
        <taxon>Deinococcota</taxon>
        <taxon>Deinococci</taxon>
        <taxon>Deinococcales</taxon>
        <taxon>Deinococcaceae</taxon>
        <taxon>Deinococcus</taxon>
    </lineage>
</organism>
<dbReference type="Proteomes" id="UP000240317">
    <property type="component" value="Unassembled WGS sequence"/>
</dbReference>
<evidence type="ECO:0000313" key="1">
    <source>
        <dbReference type="EMBL" id="PTA67332.1"/>
    </source>
</evidence>
<evidence type="ECO:0008006" key="3">
    <source>
        <dbReference type="Google" id="ProtNLM"/>
    </source>
</evidence>
<protein>
    <recommendedName>
        <fullName evidence="3">IrrE N-terminal-like domain-containing protein</fullName>
    </recommendedName>
</protein>
<proteinExistence type="predicted"/>
<dbReference type="RefSeq" id="WP_107138678.1">
    <property type="nucleotide sequence ID" value="NZ_PYSV01000013.1"/>
</dbReference>
<dbReference type="AlphaFoldDB" id="A0A2T3W641"/>
<evidence type="ECO:0000313" key="2">
    <source>
        <dbReference type="Proteomes" id="UP000240317"/>
    </source>
</evidence>
<reference evidence="1 2" key="1">
    <citation type="submission" date="2018-03" db="EMBL/GenBank/DDBJ databases">
        <title>Draft genome of Deinococcus sp. OD32.</title>
        <authorList>
            <person name="Wang X.-P."/>
            <person name="Du Z.-J."/>
        </authorList>
    </citation>
    <scope>NUCLEOTIDE SEQUENCE [LARGE SCALE GENOMIC DNA]</scope>
    <source>
        <strain evidence="1 2">OD32</strain>
    </source>
</reference>
<gene>
    <name evidence="1" type="ORF">C8263_13625</name>
</gene>
<dbReference type="OrthoDB" id="9803716at2"/>
<comment type="caution">
    <text evidence="1">The sequence shown here is derived from an EMBL/GenBank/DDBJ whole genome shotgun (WGS) entry which is preliminary data.</text>
</comment>